<keyword evidence="4" id="KW-1185">Reference proteome</keyword>
<feature type="chain" id="PRO_5045940782" description="Secreted protein" evidence="2">
    <location>
        <begin position="32"/>
        <end position="167"/>
    </location>
</feature>
<organism evidence="3 4">
    <name type="scientific">Streptomyces enissocaesilis</name>
    <dbReference type="NCBI Taxonomy" id="332589"/>
    <lineage>
        <taxon>Bacteria</taxon>
        <taxon>Bacillati</taxon>
        <taxon>Actinomycetota</taxon>
        <taxon>Actinomycetes</taxon>
        <taxon>Kitasatosporales</taxon>
        <taxon>Streptomycetaceae</taxon>
        <taxon>Streptomyces</taxon>
        <taxon>Streptomyces rochei group</taxon>
    </lineage>
</organism>
<evidence type="ECO:0000256" key="2">
    <source>
        <dbReference type="SAM" id="SignalP"/>
    </source>
</evidence>
<reference evidence="3 4" key="1">
    <citation type="journal article" date="2019" name="Int. J. Syst. Evol. Microbiol.">
        <title>The Global Catalogue of Microorganisms (GCM) 10K type strain sequencing project: providing services to taxonomists for standard genome sequencing and annotation.</title>
        <authorList>
            <consortium name="The Broad Institute Genomics Platform"/>
            <consortium name="The Broad Institute Genome Sequencing Center for Infectious Disease"/>
            <person name="Wu L."/>
            <person name="Ma J."/>
        </authorList>
    </citation>
    <scope>NUCLEOTIDE SEQUENCE [LARGE SCALE GENOMIC DNA]</scope>
    <source>
        <strain evidence="3 4">JCM 9088</strain>
    </source>
</reference>
<comment type="caution">
    <text evidence="3">The sequence shown here is derived from an EMBL/GenBank/DDBJ whole genome shotgun (WGS) entry which is preliminary data.</text>
</comment>
<dbReference type="RefSeq" id="WP_344495517.1">
    <property type="nucleotide sequence ID" value="NZ_BAAAUD010000034.1"/>
</dbReference>
<evidence type="ECO:0000313" key="3">
    <source>
        <dbReference type="EMBL" id="GAA2943965.1"/>
    </source>
</evidence>
<dbReference type="Proteomes" id="UP001500403">
    <property type="component" value="Unassembled WGS sequence"/>
</dbReference>
<evidence type="ECO:0000256" key="1">
    <source>
        <dbReference type="SAM" id="MobiDB-lite"/>
    </source>
</evidence>
<protein>
    <recommendedName>
        <fullName evidence="5">Secreted protein</fullName>
    </recommendedName>
</protein>
<feature type="signal peptide" evidence="2">
    <location>
        <begin position="1"/>
        <end position="31"/>
    </location>
</feature>
<gene>
    <name evidence="3" type="ORF">GCM10010446_31550</name>
</gene>
<evidence type="ECO:0008006" key="5">
    <source>
        <dbReference type="Google" id="ProtNLM"/>
    </source>
</evidence>
<accession>A0ABN3XA38</accession>
<dbReference type="EMBL" id="BAAAUD010000034">
    <property type="protein sequence ID" value="GAA2943965.1"/>
    <property type="molecule type" value="Genomic_DNA"/>
</dbReference>
<sequence>MPRTASRATTVVTACAAAAGLTLTIAATSPAAVQPDRTAATAHHTPAVRTTPTAEPAPDKRWTAAEIHRFLAGFYGKHGPSPWEREHQVAPGLKERAAGIPDYDLLLCAQNEPRNISIGKVTTAQSARVGWATVTTHWGANDKQRFTAYVDLDAEKPIKLLDVACRL</sequence>
<proteinExistence type="predicted"/>
<keyword evidence="2" id="KW-0732">Signal</keyword>
<feature type="region of interest" description="Disordered" evidence="1">
    <location>
        <begin position="31"/>
        <end position="58"/>
    </location>
</feature>
<evidence type="ECO:0000313" key="4">
    <source>
        <dbReference type="Proteomes" id="UP001500403"/>
    </source>
</evidence>
<name>A0ABN3XA38_9ACTN</name>